<evidence type="ECO:0000313" key="4">
    <source>
        <dbReference type="Proteomes" id="UP000226031"/>
    </source>
</evidence>
<proteinExistence type="predicted"/>
<sequence>MDMFFEDNKAEKAERTSILNELDSLVGGAPLSRDLWACLCLADLGQLRSILNDIKHARHPYITLNGYDGLVSQSKLVQYWKQQTRNVSQASSTSATLSELSSSVQPDVSGSPAIQPSGSRKRRRDGLHERDLCRERDQSKCVITKSGEPVEVAHISPFAMRNLQTPEVREQPFSLWNTLKLFWAEEKVNRWLSAIQATTETTKNLFCLSPNAHAYQGKAYFALKYIGSNEDNTSRTVMFMWLPHFGNSHSLRVCTEPSAAPVINLRRDGAGGVVGLWDVSTGAPICTGHQIVLETTDPVGLPLPDADLLELHWVLQRVVAMAGGAEPRDETYETDDDDSDGWGALVDYNRRT</sequence>
<reference evidence="3 4" key="1">
    <citation type="submission" date="2017-10" db="EMBL/GenBank/DDBJ databases">
        <title>Comparative genomics in systemic dimorphic fungi from Ajellomycetaceae.</title>
        <authorList>
            <person name="Munoz J.F."/>
            <person name="Mcewen J.G."/>
            <person name="Clay O.K."/>
            <person name="Cuomo C.A."/>
        </authorList>
    </citation>
    <scope>NUCLEOTIDE SEQUENCE [LARGE SCALE GENOMIC DNA]</scope>
    <source>
        <strain evidence="3 4">UAMH4076</strain>
    </source>
</reference>
<keyword evidence="4" id="KW-1185">Reference proteome</keyword>
<comment type="caution">
    <text evidence="3">The sequence shown here is derived from an EMBL/GenBank/DDBJ whole genome shotgun (WGS) entry which is preliminary data.</text>
</comment>
<dbReference type="AlphaFoldDB" id="A0A2B7ZUK1"/>
<feature type="compositionally biased region" description="Polar residues" evidence="1">
    <location>
        <begin position="106"/>
        <end position="118"/>
    </location>
</feature>
<dbReference type="VEuPathDB" id="FungiDB:EMCG_03949"/>
<organism evidence="3 4">
    <name type="scientific">[Emmonsia] crescens</name>
    <dbReference type="NCBI Taxonomy" id="73230"/>
    <lineage>
        <taxon>Eukaryota</taxon>
        <taxon>Fungi</taxon>
        <taxon>Dikarya</taxon>
        <taxon>Ascomycota</taxon>
        <taxon>Pezizomycotina</taxon>
        <taxon>Eurotiomycetes</taxon>
        <taxon>Eurotiomycetidae</taxon>
        <taxon>Onygenales</taxon>
        <taxon>Ajellomycetaceae</taxon>
        <taxon>Emergomyces</taxon>
    </lineage>
</organism>
<dbReference type="Proteomes" id="UP000226031">
    <property type="component" value="Unassembled WGS sequence"/>
</dbReference>
<evidence type="ECO:0000313" key="3">
    <source>
        <dbReference type="EMBL" id="PGH36417.1"/>
    </source>
</evidence>
<feature type="domain" description="HNH nuclease" evidence="2">
    <location>
        <begin position="141"/>
        <end position="223"/>
    </location>
</feature>
<dbReference type="InterPro" id="IPR003615">
    <property type="entry name" value="HNH_nuc"/>
</dbReference>
<gene>
    <name evidence="3" type="ORF">GX50_00753</name>
</gene>
<feature type="region of interest" description="Disordered" evidence="1">
    <location>
        <begin position="98"/>
        <end position="130"/>
    </location>
</feature>
<evidence type="ECO:0000256" key="1">
    <source>
        <dbReference type="SAM" id="MobiDB-lite"/>
    </source>
</evidence>
<name>A0A2B7ZUK1_9EURO</name>
<feature type="region of interest" description="Disordered" evidence="1">
    <location>
        <begin position="326"/>
        <end position="352"/>
    </location>
</feature>
<accession>A0A2B7ZUK1</accession>
<evidence type="ECO:0000259" key="2">
    <source>
        <dbReference type="Pfam" id="PF13391"/>
    </source>
</evidence>
<dbReference type="EMBL" id="PDND01000008">
    <property type="protein sequence ID" value="PGH36417.1"/>
    <property type="molecule type" value="Genomic_DNA"/>
</dbReference>
<dbReference type="Pfam" id="PF13391">
    <property type="entry name" value="HNH_2"/>
    <property type="match status" value="1"/>
</dbReference>
<protein>
    <recommendedName>
        <fullName evidence="2">HNH nuclease domain-containing protein</fullName>
    </recommendedName>
</protein>